<dbReference type="Gene3D" id="2.40.70.10">
    <property type="entry name" value="Acid Proteases"/>
    <property type="match status" value="1"/>
</dbReference>
<protein>
    <submittedName>
        <fullName evidence="2">Uncharacterized protein</fullName>
    </submittedName>
</protein>
<comment type="caution">
    <text evidence="2">The sequence shown here is derived from an EMBL/GenBank/DDBJ whole genome shotgun (WGS) entry which is preliminary data.</text>
</comment>
<dbReference type="Proteomes" id="UP000726737">
    <property type="component" value="Unassembled WGS sequence"/>
</dbReference>
<reference evidence="2" key="1">
    <citation type="journal article" date="2020" name="Fungal Divers.">
        <title>Resolving the Mortierellaceae phylogeny through synthesis of multi-gene phylogenetics and phylogenomics.</title>
        <authorList>
            <person name="Vandepol N."/>
            <person name="Liber J."/>
            <person name="Desiro A."/>
            <person name="Na H."/>
            <person name="Kennedy M."/>
            <person name="Barry K."/>
            <person name="Grigoriev I.V."/>
            <person name="Miller A.N."/>
            <person name="O'Donnell K."/>
            <person name="Stajich J.E."/>
            <person name="Bonito G."/>
        </authorList>
    </citation>
    <scope>NUCLEOTIDE SEQUENCE</scope>
    <source>
        <strain evidence="2">KOD948</strain>
    </source>
</reference>
<keyword evidence="1" id="KW-0064">Aspartyl protease</keyword>
<dbReference type="Pfam" id="PF13975">
    <property type="entry name" value="gag-asp_proteas"/>
    <property type="match status" value="1"/>
</dbReference>
<accession>A0A9P6TTT0</accession>
<dbReference type="AlphaFoldDB" id="A0A9P6TTT0"/>
<name>A0A9P6TTT0_9FUNG</name>
<gene>
    <name evidence="2" type="ORF">BG011_001854</name>
</gene>
<sequence>MAAFKEKIKYGAVKMVEGEDGENVNLLFSSYWVEDDADARAYEIFSLVDNPLSDMCDGYPLFMFGEGNFELVQKTYGSIRRKNQPDNRLFVPVYINNERHLALIDTGASHSFISSKLVSRYSIPVKETKGYIELADTSVIERVGETENVEVVCGQNVLCAPYE</sequence>
<proteinExistence type="predicted"/>
<dbReference type="GO" id="GO:0006508">
    <property type="term" value="P:proteolysis"/>
    <property type="evidence" value="ECO:0007669"/>
    <property type="project" value="InterPro"/>
</dbReference>
<dbReference type="OrthoDB" id="2403861at2759"/>
<keyword evidence="1" id="KW-0645">Protease</keyword>
<dbReference type="PROSITE" id="PS00141">
    <property type="entry name" value="ASP_PROTEASE"/>
    <property type="match status" value="1"/>
</dbReference>
<dbReference type="SUPFAM" id="SSF50630">
    <property type="entry name" value="Acid proteases"/>
    <property type="match status" value="1"/>
</dbReference>
<evidence type="ECO:0000256" key="1">
    <source>
        <dbReference type="ARBA" id="ARBA00022750"/>
    </source>
</evidence>
<dbReference type="GO" id="GO:0004190">
    <property type="term" value="F:aspartic-type endopeptidase activity"/>
    <property type="evidence" value="ECO:0007669"/>
    <property type="project" value="UniProtKB-KW"/>
</dbReference>
<evidence type="ECO:0000313" key="2">
    <source>
        <dbReference type="EMBL" id="KAG0247214.1"/>
    </source>
</evidence>
<organism evidence="2 3">
    <name type="scientific">Mortierella polycephala</name>
    <dbReference type="NCBI Taxonomy" id="41804"/>
    <lineage>
        <taxon>Eukaryota</taxon>
        <taxon>Fungi</taxon>
        <taxon>Fungi incertae sedis</taxon>
        <taxon>Mucoromycota</taxon>
        <taxon>Mortierellomycotina</taxon>
        <taxon>Mortierellomycetes</taxon>
        <taxon>Mortierellales</taxon>
        <taxon>Mortierellaceae</taxon>
        <taxon>Mortierella</taxon>
    </lineage>
</organism>
<keyword evidence="3" id="KW-1185">Reference proteome</keyword>
<dbReference type="InterPro" id="IPR001969">
    <property type="entry name" value="Aspartic_peptidase_AS"/>
</dbReference>
<keyword evidence="1" id="KW-0378">Hydrolase</keyword>
<dbReference type="CDD" id="cd00303">
    <property type="entry name" value="retropepsin_like"/>
    <property type="match status" value="1"/>
</dbReference>
<evidence type="ECO:0000313" key="3">
    <source>
        <dbReference type="Proteomes" id="UP000726737"/>
    </source>
</evidence>
<dbReference type="InterPro" id="IPR021109">
    <property type="entry name" value="Peptidase_aspartic_dom_sf"/>
</dbReference>
<feature type="non-terminal residue" evidence="2">
    <location>
        <position position="163"/>
    </location>
</feature>
<dbReference type="EMBL" id="JAAAJA010001524">
    <property type="protein sequence ID" value="KAG0247214.1"/>
    <property type="molecule type" value="Genomic_DNA"/>
</dbReference>